<dbReference type="RefSeq" id="WP_150781440.1">
    <property type="nucleotide sequence ID" value="NZ_CABVIH010000023.1"/>
</dbReference>
<protein>
    <recommendedName>
        <fullName evidence="5">Conjugal transfer protein TraB</fullName>
    </recommendedName>
</protein>
<dbReference type="AlphaFoldDB" id="A0A5E7N6J9"/>
<evidence type="ECO:0008006" key="5">
    <source>
        <dbReference type="Google" id="ProtNLM"/>
    </source>
</evidence>
<feature type="transmembrane region" description="Helical" evidence="2">
    <location>
        <begin position="20"/>
        <end position="39"/>
    </location>
</feature>
<evidence type="ECO:0000256" key="2">
    <source>
        <dbReference type="SAM" id="Phobius"/>
    </source>
</evidence>
<dbReference type="Proteomes" id="UP000375525">
    <property type="component" value="Unassembled WGS sequence"/>
</dbReference>
<dbReference type="Pfam" id="PF03743">
    <property type="entry name" value="TrbI"/>
    <property type="match status" value="1"/>
</dbReference>
<keyword evidence="2" id="KW-1133">Transmembrane helix</keyword>
<sequence>MAAKDKLNSWWQDLNPRWRQVIAIGGLLFALMLVGSLLVSGGKQTPRKKPEPLNETNLLLPKGNNNTPEQLYAKIEAQEKETKTLAAQLQQEKDARTADKLRELEEQQRNKNDSVTQDALLELKRVTQRLDDLEKRGPPGTPAPALNTPLPGYEATAGNGEPATDAKPVGPKLRITGVNLENKREAPKRDEKPVPALAAGSFFEAILLNGMDAPTSATTQKNPVPTTLRIKTEAMLPNKYRVDIKECFVLASGYGSLSSERALLRTETISCVRNDGKIIESKVEGYIVGEDGRAGMRGRLVSKQGQMIAKTLVAGGLSGIAQGLTPQSIPQLELNPGNSATTQTADASSILQTGVAKGFSTSANEVAKFYMEMAREMTPVVEVDAGRKVTIMLVKGFELK</sequence>
<keyword evidence="2" id="KW-0472">Membrane</keyword>
<reference evidence="3 4" key="1">
    <citation type="submission" date="2019-09" db="EMBL/GenBank/DDBJ databases">
        <authorList>
            <person name="Chandra G."/>
            <person name="Truman W A."/>
        </authorList>
    </citation>
    <scope>NUCLEOTIDE SEQUENCE [LARGE SCALE GENOMIC DNA]</scope>
    <source>
        <strain evidence="3">PS880</strain>
    </source>
</reference>
<dbReference type="InterPro" id="IPR005498">
    <property type="entry name" value="T4SS_VirB10/TraB/TrbI"/>
</dbReference>
<accession>A0A5E7N6J9</accession>
<dbReference type="CDD" id="cd16430">
    <property type="entry name" value="TraB"/>
    <property type="match status" value="1"/>
</dbReference>
<organism evidence="3 4">
    <name type="scientific">Pseudomonas fluorescens</name>
    <dbReference type="NCBI Taxonomy" id="294"/>
    <lineage>
        <taxon>Bacteria</taxon>
        <taxon>Pseudomonadati</taxon>
        <taxon>Pseudomonadota</taxon>
        <taxon>Gammaproteobacteria</taxon>
        <taxon>Pseudomonadales</taxon>
        <taxon>Pseudomonadaceae</taxon>
        <taxon>Pseudomonas</taxon>
    </lineage>
</organism>
<keyword evidence="2" id="KW-0812">Transmembrane</keyword>
<name>A0A5E7N6J9_PSEFL</name>
<dbReference type="OrthoDB" id="15544at2"/>
<evidence type="ECO:0000313" key="4">
    <source>
        <dbReference type="Proteomes" id="UP000375525"/>
    </source>
</evidence>
<proteinExistence type="predicted"/>
<gene>
    <name evidence="3" type="ORF">PS880_04387</name>
</gene>
<feature type="region of interest" description="Disordered" evidence="1">
    <location>
        <begin position="132"/>
        <end position="171"/>
    </location>
</feature>
<evidence type="ECO:0000256" key="1">
    <source>
        <dbReference type="SAM" id="MobiDB-lite"/>
    </source>
</evidence>
<evidence type="ECO:0000313" key="3">
    <source>
        <dbReference type="EMBL" id="VVP31943.1"/>
    </source>
</evidence>
<dbReference type="EMBL" id="CABVIH010000023">
    <property type="protein sequence ID" value="VVP31943.1"/>
    <property type="molecule type" value="Genomic_DNA"/>
</dbReference>